<dbReference type="OrthoDB" id="5945798at2759"/>
<dbReference type="AlphaFoldDB" id="A0A4Y7QDI2"/>
<dbReference type="VEuPathDB" id="FungiDB:BD410DRAFT_638723"/>
<evidence type="ECO:0000256" key="1">
    <source>
        <dbReference type="SAM" id="MobiDB-lite"/>
    </source>
</evidence>
<protein>
    <recommendedName>
        <fullName evidence="2">SET domain-containing protein</fullName>
    </recommendedName>
</protein>
<dbReference type="InterPro" id="IPR001214">
    <property type="entry name" value="SET_dom"/>
</dbReference>
<dbReference type="Pfam" id="PF00856">
    <property type="entry name" value="SET"/>
    <property type="match status" value="1"/>
</dbReference>
<accession>A0A4Y7QDI2</accession>
<proteinExistence type="predicted"/>
<dbReference type="InterPro" id="IPR046341">
    <property type="entry name" value="SET_dom_sf"/>
</dbReference>
<dbReference type="SUPFAM" id="SSF82199">
    <property type="entry name" value="SET domain"/>
    <property type="match status" value="1"/>
</dbReference>
<gene>
    <name evidence="3" type="ORF">BD410DRAFT_638723</name>
</gene>
<feature type="region of interest" description="Disordered" evidence="1">
    <location>
        <begin position="490"/>
        <end position="509"/>
    </location>
</feature>
<dbReference type="EMBL" id="ML170164">
    <property type="protein sequence ID" value="TDL25406.1"/>
    <property type="molecule type" value="Genomic_DNA"/>
</dbReference>
<dbReference type="InterPro" id="IPR053209">
    <property type="entry name" value="Gramillin-biosynth_MTr"/>
</dbReference>
<dbReference type="Gene3D" id="1.25.40.10">
    <property type="entry name" value="Tetratricopeptide repeat domain"/>
    <property type="match status" value="1"/>
</dbReference>
<dbReference type="SUPFAM" id="SSF48452">
    <property type="entry name" value="TPR-like"/>
    <property type="match status" value="1"/>
</dbReference>
<sequence length="822" mass="92524">MSHPFDSTMLAEMMSSMGISPQMLEKTLSNPNAMAKLASRLKDPTSPSSQSAEDIMAEIKIFKEKTAKENALPPMKVEPTPREEILRIFHRRHGEEAGGLRKTFMGMKQSYSRQPLNDLKQINIAQMWVCKRHEGSFLLCRVITQPSRTVAIGFGIEDTEGNTAQLFVYNFPTLSYATFADMDAIFSIGAVLAIREPTYKLSAFGSDPMLRVDSPSDIVFVDYDNSILHGQKWGSSATINRQTLAPHTSVETWRASGVTHFRAKRWLAAAVCFSNGVKLDPSGFILRLNRSEAYLRMAWYKSAFQDAEMVLHAVGSNIEDSYLRKAVFRAAKALYHLGEYNKAIEMANRRPQDEECQTWFTKASDRLHEQLSGEYDWDSIFQQSQASSEQVEMAEFTGPIQVRDVNGVGGGRGMFVTRDVKAGELLMVSKAIAIGNENQEQPTIFVNCITNGILPTRAAALRSQLIERLWEDSRMNLIIQALYAGSHCSPPTPYSPSPSLENSKPLEHPLQPSTDIDIMRVDGVCSFNCFGLRHLNSIDPAPQNESDPESYRASGMFSLPSLCNHSCLPSAHWTCFGDFMCVRAGRNLQKDEEITIQYFSGHQSFEKRQKASSNWGFACQCVLCEMDRKDGAKLRKDREDAMFQIQQDINGAYDAGVMRRALKLVDNIRRTYKDREKQQRCNVKPALFNAHHHLAVVYARRAQIEGVHFCKSSIEEGMKAIEAMGFIIIDKRLSGKIKSKSSLPIVVMQCPTLMSPESLTAVLQIVQNFYVLGELRRAELWLKAALYLEDICVGGGWQLFQMRHRVLLEEMGLTDFALRIVS</sequence>
<dbReference type="CDD" id="cd20071">
    <property type="entry name" value="SET_SMYD"/>
    <property type="match status" value="1"/>
</dbReference>
<name>A0A4Y7QDI2_9AGAM</name>
<dbReference type="InterPro" id="IPR011990">
    <property type="entry name" value="TPR-like_helical_dom_sf"/>
</dbReference>
<dbReference type="STRING" id="50990.A0A4Y7QDI2"/>
<evidence type="ECO:0000313" key="3">
    <source>
        <dbReference type="EMBL" id="TDL25406.1"/>
    </source>
</evidence>
<dbReference type="PANTHER" id="PTHR47643">
    <property type="entry name" value="TPR DOMAIN PROTEIN (AFU_ORTHOLOGUE AFUA_5G12710)"/>
    <property type="match status" value="1"/>
</dbReference>
<evidence type="ECO:0000313" key="4">
    <source>
        <dbReference type="Proteomes" id="UP000294933"/>
    </source>
</evidence>
<dbReference type="Proteomes" id="UP000294933">
    <property type="component" value="Unassembled WGS sequence"/>
</dbReference>
<feature type="domain" description="SET" evidence="2">
    <location>
        <begin position="398"/>
        <end position="599"/>
    </location>
</feature>
<dbReference type="Gene3D" id="2.170.270.10">
    <property type="entry name" value="SET domain"/>
    <property type="match status" value="1"/>
</dbReference>
<keyword evidence="4" id="KW-1185">Reference proteome</keyword>
<dbReference type="PANTHER" id="PTHR47643:SF2">
    <property type="entry name" value="TPR DOMAIN PROTEIN (AFU_ORTHOLOGUE AFUA_5G12710)"/>
    <property type="match status" value="1"/>
</dbReference>
<organism evidence="3 4">
    <name type="scientific">Rickenella mellea</name>
    <dbReference type="NCBI Taxonomy" id="50990"/>
    <lineage>
        <taxon>Eukaryota</taxon>
        <taxon>Fungi</taxon>
        <taxon>Dikarya</taxon>
        <taxon>Basidiomycota</taxon>
        <taxon>Agaricomycotina</taxon>
        <taxon>Agaricomycetes</taxon>
        <taxon>Hymenochaetales</taxon>
        <taxon>Rickenellaceae</taxon>
        <taxon>Rickenella</taxon>
    </lineage>
</organism>
<evidence type="ECO:0000259" key="2">
    <source>
        <dbReference type="PROSITE" id="PS50280"/>
    </source>
</evidence>
<dbReference type="PROSITE" id="PS50280">
    <property type="entry name" value="SET"/>
    <property type="match status" value="1"/>
</dbReference>
<reference evidence="3 4" key="1">
    <citation type="submission" date="2018-06" db="EMBL/GenBank/DDBJ databases">
        <title>A transcriptomic atlas of mushroom development highlights an independent origin of complex multicellularity.</title>
        <authorList>
            <consortium name="DOE Joint Genome Institute"/>
            <person name="Krizsan K."/>
            <person name="Almasi E."/>
            <person name="Merenyi Z."/>
            <person name="Sahu N."/>
            <person name="Viragh M."/>
            <person name="Koszo T."/>
            <person name="Mondo S."/>
            <person name="Kiss B."/>
            <person name="Balint B."/>
            <person name="Kues U."/>
            <person name="Barry K."/>
            <person name="Hegedus J.C."/>
            <person name="Henrissat B."/>
            <person name="Johnson J."/>
            <person name="Lipzen A."/>
            <person name="Ohm R."/>
            <person name="Nagy I."/>
            <person name="Pangilinan J."/>
            <person name="Yan J."/>
            <person name="Xiong Y."/>
            <person name="Grigoriev I.V."/>
            <person name="Hibbett D.S."/>
            <person name="Nagy L.G."/>
        </authorList>
    </citation>
    <scope>NUCLEOTIDE SEQUENCE [LARGE SCALE GENOMIC DNA]</scope>
    <source>
        <strain evidence="3 4">SZMC22713</strain>
    </source>
</reference>